<evidence type="ECO:0000313" key="2">
    <source>
        <dbReference type="Proteomes" id="UP000018439"/>
    </source>
</evidence>
<sequence>MRTDLSEENTRWDEDTKQLLYYDEDLDEWFTRDEILEHREEIGYWDEWSEEIEEQYGDLGRN</sequence>
<accession>F3ZRT6</accession>
<organism evidence="1 2">
    <name type="scientific">Bacteroides coprosuis DSM 18011</name>
    <dbReference type="NCBI Taxonomy" id="679937"/>
    <lineage>
        <taxon>Bacteria</taxon>
        <taxon>Pseudomonadati</taxon>
        <taxon>Bacteroidota</taxon>
        <taxon>Bacteroidia</taxon>
        <taxon>Bacteroidales</taxon>
        <taxon>Bacteroidaceae</taxon>
        <taxon>Bacteroides</taxon>
    </lineage>
</organism>
<dbReference type="EMBL" id="CM001167">
    <property type="protein sequence ID" value="EGJ72025.1"/>
    <property type="molecule type" value="Genomic_DNA"/>
</dbReference>
<proteinExistence type="predicted"/>
<dbReference type="AlphaFoldDB" id="F3ZRT6"/>
<protein>
    <submittedName>
        <fullName evidence="1">Uncharacterized protein</fullName>
    </submittedName>
</protein>
<evidence type="ECO:0000313" key="1">
    <source>
        <dbReference type="EMBL" id="EGJ72025.1"/>
    </source>
</evidence>
<dbReference type="STRING" id="679937.Bcop_1837"/>
<keyword evidence="2" id="KW-1185">Reference proteome</keyword>
<name>F3ZRT6_9BACE</name>
<dbReference type="HOGENOM" id="CLU_2894478_0_0_10"/>
<reference evidence="1 2" key="1">
    <citation type="journal article" date="2011" name="Stand. Genomic Sci.">
        <title>Non-contiguous finished genome sequence of Bacteroides coprosuis type strain (PC139).</title>
        <authorList>
            <person name="Land M."/>
            <person name="Held B."/>
            <person name="Gronow S."/>
            <person name="Abt B."/>
            <person name="Lucas S."/>
            <person name="Del Rio T.G."/>
            <person name="Nolan M."/>
            <person name="Tice H."/>
            <person name="Cheng J.F."/>
            <person name="Pitluck S."/>
            <person name="Liolios K."/>
            <person name="Pagani I."/>
            <person name="Ivanova N."/>
            <person name="Mavromatis K."/>
            <person name="Mikhailova N."/>
            <person name="Pati A."/>
            <person name="Tapia R."/>
            <person name="Han C."/>
            <person name="Goodwin L."/>
            <person name="Chen A."/>
            <person name="Palaniappan K."/>
            <person name="Hauser L."/>
            <person name="Brambilla E.M."/>
            <person name="Rohde M."/>
            <person name="Goker M."/>
            <person name="Detter J.C."/>
            <person name="Woyke T."/>
            <person name="Bristow J."/>
            <person name="Eisen J.A."/>
            <person name="Markowitz V."/>
            <person name="Hugenholtz P."/>
            <person name="Kyrpides N.C."/>
            <person name="Klenk H.P."/>
            <person name="Lapidus A."/>
        </authorList>
    </citation>
    <scope>NUCLEOTIDE SEQUENCE [LARGE SCALE GENOMIC DNA]</scope>
    <source>
        <strain evidence="1 2">DSM 18011</strain>
    </source>
</reference>
<gene>
    <name evidence="1" type="ORF">Bcop_1837</name>
</gene>
<dbReference type="Proteomes" id="UP000018439">
    <property type="component" value="Chromosome"/>
</dbReference>